<dbReference type="EMBL" id="UGMS01000002">
    <property type="protein sequence ID" value="STW71006.1"/>
    <property type="molecule type" value="Genomic_DNA"/>
</dbReference>
<feature type="domain" description="Solute-binding protein family 5" evidence="2">
    <location>
        <begin position="66"/>
        <end position="155"/>
    </location>
</feature>
<dbReference type="GO" id="GO:0030288">
    <property type="term" value="C:outer membrane-bounded periplasmic space"/>
    <property type="evidence" value="ECO:0007669"/>
    <property type="project" value="TreeGrafter"/>
</dbReference>
<dbReference type="Gene3D" id="3.40.190.10">
    <property type="entry name" value="Periplasmic binding protein-like II"/>
    <property type="match status" value="1"/>
</dbReference>
<dbReference type="GO" id="GO:0015833">
    <property type="term" value="P:peptide transport"/>
    <property type="evidence" value="ECO:0007669"/>
    <property type="project" value="TreeGrafter"/>
</dbReference>
<keyword evidence="1" id="KW-0732">Signal</keyword>
<comment type="caution">
    <text evidence="3">The sequence shown here is derived from an EMBL/GenBank/DDBJ whole genome shotgun (WGS) entry which is preliminary data.</text>
</comment>
<dbReference type="SUPFAM" id="SSF53850">
    <property type="entry name" value="Periplasmic binding protein-like II"/>
    <property type="match status" value="1"/>
</dbReference>
<dbReference type="InterPro" id="IPR039424">
    <property type="entry name" value="SBP_5"/>
</dbReference>
<dbReference type="PANTHER" id="PTHR30290:SF37">
    <property type="entry name" value="NICKEL-BINDING PERIPLASMIC PROTEIN"/>
    <property type="match status" value="1"/>
</dbReference>
<accession>A0A7H4PG45</accession>
<feature type="signal peptide" evidence="1">
    <location>
        <begin position="1"/>
        <end position="21"/>
    </location>
</feature>
<dbReference type="PANTHER" id="PTHR30290">
    <property type="entry name" value="PERIPLASMIC BINDING COMPONENT OF ABC TRANSPORTER"/>
    <property type="match status" value="1"/>
</dbReference>
<dbReference type="Proteomes" id="UP000254863">
    <property type="component" value="Unassembled WGS sequence"/>
</dbReference>
<sequence length="170" mass="18873">MSIIRTTLLALFACAPLLACAASNEITTAWPVNVGPLNPHLYTPNQMYAQSMVYEPLVKYQADGSVKPWLAKSWTHSADGKVWTFTLRDDVTFSNGEAFDAHAAAENFRVVLDNRQRHAWLELVNQIVDVKALSQNQLQITLKKRLLPVLTGAGAAAPFPLYRPVAVQRQ</sequence>
<proteinExistence type="predicted"/>
<evidence type="ECO:0000313" key="4">
    <source>
        <dbReference type="Proteomes" id="UP000254863"/>
    </source>
</evidence>
<evidence type="ECO:0000313" key="3">
    <source>
        <dbReference type="EMBL" id="STW71006.1"/>
    </source>
</evidence>
<feature type="chain" id="PRO_5028855771" evidence="1">
    <location>
        <begin position="22"/>
        <end position="170"/>
    </location>
</feature>
<dbReference type="Pfam" id="PF00496">
    <property type="entry name" value="SBP_bac_5"/>
    <property type="match status" value="1"/>
</dbReference>
<reference evidence="3 4" key="1">
    <citation type="submission" date="2018-06" db="EMBL/GenBank/DDBJ databases">
        <authorList>
            <consortium name="Pathogen Informatics"/>
            <person name="Doyle S."/>
        </authorList>
    </citation>
    <scope>NUCLEOTIDE SEQUENCE [LARGE SCALE GENOMIC DNA]</scope>
    <source>
        <strain evidence="3 4">NCTC11685</strain>
    </source>
</reference>
<protein>
    <submittedName>
        <fullName evidence="3">Nickel ABC transporter</fullName>
    </submittedName>
</protein>
<name>A0A7H4PG45_9ENTR</name>
<evidence type="ECO:0000259" key="2">
    <source>
        <dbReference type="Pfam" id="PF00496"/>
    </source>
</evidence>
<dbReference type="GO" id="GO:1904680">
    <property type="term" value="F:peptide transmembrane transporter activity"/>
    <property type="evidence" value="ECO:0007669"/>
    <property type="project" value="TreeGrafter"/>
</dbReference>
<evidence type="ECO:0000256" key="1">
    <source>
        <dbReference type="SAM" id="SignalP"/>
    </source>
</evidence>
<gene>
    <name evidence="3" type="primary">nikA_3</name>
    <name evidence="3" type="ORF">NCTC11685_04634</name>
</gene>
<dbReference type="AlphaFoldDB" id="A0A7H4PG45"/>
<dbReference type="InterPro" id="IPR000914">
    <property type="entry name" value="SBP_5_dom"/>
</dbReference>
<organism evidence="3 4">
    <name type="scientific">Klebsiella michiganensis</name>
    <dbReference type="NCBI Taxonomy" id="1134687"/>
    <lineage>
        <taxon>Bacteria</taxon>
        <taxon>Pseudomonadati</taxon>
        <taxon>Pseudomonadota</taxon>
        <taxon>Gammaproteobacteria</taxon>
        <taxon>Enterobacterales</taxon>
        <taxon>Enterobacteriaceae</taxon>
        <taxon>Klebsiella/Raoultella group</taxon>
        <taxon>Klebsiella</taxon>
    </lineage>
</organism>